<proteinExistence type="predicted"/>
<dbReference type="AlphaFoldDB" id="A0A4Y8ZP09"/>
<sequence length="180" mass="19681">MAAGSGGDAVVIIKKYANRRLYDTESSSYITLERLAEMVRQKREFKVVDAKTGEDITHSVLTQIIMDEESRGKTMLPVNFLRQLIGMYGGQMQSLVPEYLEASLEAFQRNQNQFRDALAGAFTGGPFAEMARRNMELFQSAAGGAAAKSAPAAEAQGDDEIARLKTELAALQAKVDKLAK</sequence>
<feature type="domain" description="PHB accumulation regulatory" evidence="1">
    <location>
        <begin position="76"/>
        <end position="115"/>
    </location>
</feature>
<dbReference type="GO" id="GO:0006355">
    <property type="term" value="P:regulation of DNA-templated transcription"/>
    <property type="evidence" value="ECO:0007669"/>
    <property type="project" value="InterPro"/>
</dbReference>
<keyword evidence="4" id="KW-1185">Reference proteome</keyword>
<dbReference type="OrthoDB" id="9795345at2"/>
<organism evidence="3 4">
    <name type="scientific">Sphingomonas parva</name>
    <dbReference type="NCBI Taxonomy" id="2555898"/>
    <lineage>
        <taxon>Bacteria</taxon>
        <taxon>Pseudomonadati</taxon>
        <taxon>Pseudomonadota</taxon>
        <taxon>Alphaproteobacteria</taxon>
        <taxon>Sphingomonadales</taxon>
        <taxon>Sphingomonadaceae</taxon>
        <taxon>Sphingomonas</taxon>
    </lineage>
</organism>
<dbReference type="Pfam" id="PF05233">
    <property type="entry name" value="PHB_acc"/>
    <property type="match status" value="1"/>
</dbReference>
<protein>
    <submittedName>
        <fullName evidence="3">Polyhydroxyalkanoate synthesis repressor PhaR</fullName>
    </submittedName>
</protein>
<evidence type="ECO:0000259" key="2">
    <source>
        <dbReference type="Pfam" id="PF07879"/>
    </source>
</evidence>
<accession>A0A4Y8ZP09</accession>
<evidence type="ECO:0000313" key="4">
    <source>
        <dbReference type="Proteomes" id="UP000298213"/>
    </source>
</evidence>
<dbReference type="InterPro" id="IPR007897">
    <property type="entry name" value="PHB_accumulat"/>
</dbReference>
<dbReference type="Pfam" id="PF07879">
    <property type="entry name" value="PHB_acc_N"/>
    <property type="match status" value="1"/>
</dbReference>
<gene>
    <name evidence="3" type="primary">phaR</name>
    <name evidence="3" type="ORF">E2493_13510</name>
</gene>
<evidence type="ECO:0000259" key="1">
    <source>
        <dbReference type="Pfam" id="PF05233"/>
    </source>
</evidence>
<dbReference type="InterPro" id="IPR010134">
    <property type="entry name" value="PHA_reg_PhaR"/>
</dbReference>
<evidence type="ECO:0000313" key="3">
    <source>
        <dbReference type="EMBL" id="TFI57743.1"/>
    </source>
</evidence>
<name>A0A4Y8ZP09_9SPHN</name>
<reference evidence="3 4" key="1">
    <citation type="submission" date="2019-03" db="EMBL/GenBank/DDBJ databases">
        <title>Genome sequence of Sphingomonas sp. 17J27-24.</title>
        <authorList>
            <person name="Kim M."/>
            <person name="Maeng S."/>
            <person name="Sathiyaraj S."/>
        </authorList>
    </citation>
    <scope>NUCLEOTIDE SEQUENCE [LARGE SCALE GENOMIC DNA]</scope>
    <source>
        <strain evidence="3 4">17J27-24</strain>
    </source>
</reference>
<dbReference type="EMBL" id="SPDV01000026">
    <property type="protein sequence ID" value="TFI57743.1"/>
    <property type="molecule type" value="Genomic_DNA"/>
</dbReference>
<dbReference type="RefSeq" id="WP_135087649.1">
    <property type="nucleotide sequence ID" value="NZ_SPDV01000026.1"/>
</dbReference>
<dbReference type="NCBIfam" id="TIGR01848">
    <property type="entry name" value="PHA_reg_PhaR"/>
    <property type="match status" value="1"/>
</dbReference>
<feature type="domain" description="PHA accumulation regulator DNA-binding N-terminal" evidence="2">
    <location>
        <begin position="12"/>
        <end position="72"/>
    </location>
</feature>
<dbReference type="Proteomes" id="UP000298213">
    <property type="component" value="Unassembled WGS sequence"/>
</dbReference>
<comment type="caution">
    <text evidence="3">The sequence shown here is derived from an EMBL/GenBank/DDBJ whole genome shotgun (WGS) entry which is preliminary data.</text>
</comment>
<dbReference type="InterPro" id="IPR012909">
    <property type="entry name" value="PHA_DNA-bd_N"/>
</dbReference>